<dbReference type="Gene3D" id="1.10.10.10">
    <property type="entry name" value="Winged helix-like DNA-binding domain superfamily/Winged helix DNA-binding domain"/>
    <property type="match status" value="1"/>
</dbReference>
<dbReference type="SUPFAM" id="SSF46689">
    <property type="entry name" value="Homeodomain-like"/>
    <property type="match status" value="1"/>
</dbReference>
<gene>
    <name evidence="1" type="ORF">H7849_06595</name>
</gene>
<dbReference type="Proteomes" id="UP000515312">
    <property type="component" value="Chromosome"/>
</dbReference>
<reference evidence="1 2" key="1">
    <citation type="submission" date="2020-08" db="EMBL/GenBank/DDBJ databases">
        <title>Edaphobacter telluris sp. nov. and Acidobacterium dinghuensis sp. nov., two acidobacteria isolated from forest soil.</title>
        <authorList>
            <person name="Fu J."/>
            <person name="Qiu L."/>
        </authorList>
    </citation>
    <scope>NUCLEOTIDE SEQUENCE [LARGE SCALE GENOMIC DNA]</scope>
    <source>
        <strain evidence="1">4Y35</strain>
    </source>
</reference>
<organism evidence="1 2">
    <name type="scientific">Alloacidobacterium dinghuense</name>
    <dbReference type="NCBI Taxonomy" id="2763107"/>
    <lineage>
        <taxon>Bacteria</taxon>
        <taxon>Pseudomonadati</taxon>
        <taxon>Acidobacteriota</taxon>
        <taxon>Terriglobia</taxon>
        <taxon>Terriglobales</taxon>
        <taxon>Acidobacteriaceae</taxon>
        <taxon>Alloacidobacterium</taxon>
    </lineage>
</organism>
<keyword evidence="2" id="KW-1185">Reference proteome</keyword>
<accession>A0A7G8BM33</accession>
<dbReference type="RefSeq" id="WP_186745141.1">
    <property type="nucleotide sequence ID" value="NZ_CP060394.1"/>
</dbReference>
<dbReference type="AlphaFoldDB" id="A0A7G8BM33"/>
<proteinExistence type="predicted"/>
<dbReference type="PANTHER" id="PTHR34849">
    <property type="entry name" value="SSL5025 PROTEIN"/>
    <property type="match status" value="1"/>
</dbReference>
<dbReference type="KEGG" id="adin:H7849_06595"/>
<sequence length="76" mass="8519">MDLLNRITQHPEVMGGKACIRGMRVTVGMIVGQIGEGRSIEEILADYPYIEREDILQALRYAAWLAEEREVTLASA</sequence>
<evidence type="ECO:0000313" key="2">
    <source>
        <dbReference type="Proteomes" id="UP000515312"/>
    </source>
</evidence>
<evidence type="ECO:0000313" key="1">
    <source>
        <dbReference type="EMBL" id="QNI33603.1"/>
    </source>
</evidence>
<dbReference type="EMBL" id="CP060394">
    <property type="protein sequence ID" value="QNI33603.1"/>
    <property type="molecule type" value="Genomic_DNA"/>
</dbReference>
<dbReference type="InterPro" id="IPR007367">
    <property type="entry name" value="DUF433"/>
</dbReference>
<name>A0A7G8BM33_9BACT</name>
<protein>
    <submittedName>
        <fullName evidence="1">DUF433 domain-containing protein</fullName>
    </submittedName>
</protein>
<dbReference type="PANTHER" id="PTHR34849:SF3">
    <property type="entry name" value="SSR2962 PROTEIN"/>
    <property type="match status" value="1"/>
</dbReference>
<dbReference type="Pfam" id="PF04255">
    <property type="entry name" value="DUF433"/>
    <property type="match status" value="1"/>
</dbReference>
<dbReference type="InterPro" id="IPR036388">
    <property type="entry name" value="WH-like_DNA-bd_sf"/>
</dbReference>
<dbReference type="InterPro" id="IPR009057">
    <property type="entry name" value="Homeodomain-like_sf"/>
</dbReference>